<dbReference type="AlphaFoldDB" id="A0A562KMQ9"/>
<keyword evidence="2" id="KW-0808">Transferase</keyword>
<name>A0A562KMQ9_SPHWJ</name>
<gene>
    <name evidence="2" type="ORF">IQ35_00622</name>
</gene>
<dbReference type="PANTHER" id="PTHR47829:SF3">
    <property type="entry name" value="AMINOGLYCOSIDE PHOSPHOTRANSFERASE DOMAIN-CONTAINING PROTEIN"/>
    <property type="match status" value="1"/>
</dbReference>
<proteinExistence type="predicted"/>
<protein>
    <submittedName>
        <fullName evidence="2">Aminoglycoside phosphotransferase (APT) family kinase protein</fullName>
    </submittedName>
</protein>
<comment type="caution">
    <text evidence="2">The sequence shown here is derived from an EMBL/GenBank/DDBJ whole genome shotgun (WGS) entry which is preliminary data.</text>
</comment>
<feature type="domain" description="Aminoglycoside phosphotransferase" evidence="1">
    <location>
        <begin position="41"/>
        <end position="263"/>
    </location>
</feature>
<dbReference type="InterPro" id="IPR041726">
    <property type="entry name" value="ACAD10_11_N"/>
</dbReference>
<keyword evidence="3" id="KW-1185">Reference proteome</keyword>
<keyword evidence="2" id="KW-0418">Kinase</keyword>
<dbReference type="InterPro" id="IPR011009">
    <property type="entry name" value="Kinase-like_dom_sf"/>
</dbReference>
<dbReference type="SUPFAM" id="SSF56112">
    <property type="entry name" value="Protein kinase-like (PK-like)"/>
    <property type="match status" value="1"/>
</dbReference>
<dbReference type="InterPro" id="IPR002575">
    <property type="entry name" value="Aminoglycoside_PTrfase"/>
</dbReference>
<sequence>MSATPDENLGTTSVREGYAFDEAALADWMRVNVPGYADPLTVEQFKGGQSNPTYKLVTPTKAYVLRRKPPGRLLKGAHAVEREAKVLIALEKAGFPVAHVHGLCVDESVIGTWFYVMDMVEGRIFWDATVPGVSKTERAAIFDAMNASIAQLHLVDYEAVGLGDYGRPGNYFERQIRRWSQQYLEDADAGRDPNMDRLIEWLPGNIPADDDDTSIIHGDFRIDNMIFHPTEPKVLAVLDWELSTLGHPGADFAYNAMMYRMPPHIVAGLGDADIANLGICSEEDYVAAYCARTGRASLPGYEFYLAFNFFRLAAIFHGIKGRVNRGTASSAQARERVRALPELMALAWRQAQKADKSK</sequence>
<dbReference type="CDD" id="cd05154">
    <property type="entry name" value="ACAD10_11_N-like"/>
    <property type="match status" value="1"/>
</dbReference>
<accession>A0A562KMQ9</accession>
<dbReference type="EMBL" id="VLKK01000002">
    <property type="protein sequence ID" value="TWH96691.1"/>
    <property type="molecule type" value="Genomic_DNA"/>
</dbReference>
<evidence type="ECO:0000259" key="1">
    <source>
        <dbReference type="Pfam" id="PF01636"/>
    </source>
</evidence>
<dbReference type="Pfam" id="PF01636">
    <property type="entry name" value="APH"/>
    <property type="match status" value="1"/>
</dbReference>
<dbReference type="InterPro" id="IPR052898">
    <property type="entry name" value="ACAD10-like"/>
</dbReference>
<dbReference type="PANTHER" id="PTHR47829">
    <property type="entry name" value="HYDROLASE, PUTATIVE (AFU_ORTHOLOGUE AFUA_1G12880)-RELATED"/>
    <property type="match status" value="1"/>
</dbReference>
<reference evidence="2 3" key="1">
    <citation type="journal article" date="2015" name="Stand. Genomic Sci.">
        <title>Genomic Encyclopedia of Bacterial and Archaeal Type Strains, Phase III: the genomes of soil and plant-associated and newly described type strains.</title>
        <authorList>
            <person name="Whitman W.B."/>
            <person name="Woyke T."/>
            <person name="Klenk H.P."/>
            <person name="Zhou Y."/>
            <person name="Lilburn T.G."/>
            <person name="Beck B.J."/>
            <person name="De Vos P."/>
            <person name="Vandamme P."/>
            <person name="Eisen J.A."/>
            <person name="Garrity G."/>
            <person name="Hugenholtz P."/>
            <person name="Kyrpides N.C."/>
        </authorList>
    </citation>
    <scope>NUCLEOTIDE SEQUENCE [LARGE SCALE GENOMIC DNA]</scope>
    <source>
        <strain evidence="2 3">CGMCC 1.7748</strain>
    </source>
</reference>
<dbReference type="Gene3D" id="3.30.200.20">
    <property type="entry name" value="Phosphorylase Kinase, domain 1"/>
    <property type="match status" value="1"/>
</dbReference>
<evidence type="ECO:0000313" key="2">
    <source>
        <dbReference type="EMBL" id="TWH96691.1"/>
    </source>
</evidence>
<dbReference type="Proteomes" id="UP000316624">
    <property type="component" value="Unassembled WGS sequence"/>
</dbReference>
<evidence type="ECO:0000313" key="3">
    <source>
        <dbReference type="Proteomes" id="UP000316624"/>
    </source>
</evidence>
<dbReference type="GO" id="GO:0016301">
    <property type="term" value="F:kinase activity"/>
    <property type="evidence" value="ECO:0007669"/>
    <property type="project" value="UniProtKB-KW"/>
</dbReference>
<dbReference type="Gene3D" id="3.90.1200.10">
    <property type="match status" value="1"/>
</dbReference>
<organism evidence="2 3">
    <name type="scientific">Sphingobium wenxiniae (strain DSM 21828 / CGMCC 1.7748 / JZ-1)</name>
    <dbReference type="NCBI Taxonomy" id="595605"/>
    <lineage>
        <taxon>Bacteria</taxon>
        <taxon>Pseudomonadati</taxon>
        <taxon>Pseudomonadota</taxon>
        <taxon>Alphaproteobacteria</taxon>
        <taxon>Sphingomonadales</taxon>
        <taxon>Sphingomonadaceae</taxon>
        <taxon>Sphingobium</taxon>
    </lineage>
</organism>
<dbReference type="RefSeq" id="WP_145071940.1">
    <property type="nucleotide sequence ID" value="NZ_JACIIY010000041.1"/>
</dbReference>